<name>A0A3F2ZEI9_PHLPP</name>
<dbReference type="EnsemblMetazoa" id="PPAI013243-RA">
    <property type="protein sequence ID" value="PPAI013243-PA"/>
    <property type="gene ID" value="PPAI013243"/>
</dbReference>
<comment type="subcellular location">
    <subcellularLocation>
        <location evidence="1 6">Cell membrane</location>
        <topology evidence="1 6">Multi-pass membrane protein</topology>
    </subcellularLocation>
</comment>
<protein>
    <recommendedName>
        <fullName evidence="6">Gustatory receptor</fullName>
    </recommendedName>
</protein>
<dbReference type="GO" id="GO:0005886">
    <property type="term" value="C:plasma membrane"/>
    <property type="evidence" value="ECO:0007669"/>
    <property type="project" value="UniProtKB-SubCell"/>
</dbReference>
<dbReference type="Pfam" id="PF08395">
    <property type="entry name" value="7tm_7"/>
    <property type="match status" value="1"/>
</dbReference>
<feature type="transmembrane region" description="Helical" evidence="6">
    <location>
        <begin position="160"/>
        <end position="190"/>
    </location>
</feature>
<evidence type="ECO:0000256" key="1">
    <source>
        <dbReference type="ARBA" id="ARBA00004651"/>
    </source>
</evidence>
<feature type="transmembrane region" description="Helical" evidence="6">
    <location>
        <begin position="259"/>
        <end position="279"/>
    </location>
</feature>
<evidence type="ECO:0000313" key="8">
    <source>
        <dbReference type="Proteomes" id="UP000092462"/>
    </source>
</evidence>
<comment type="similarity">
    <text evidence="6">Belongs to the insect chemoreceptor superfamily. Gustatory receptor (GR) family.</text>
</comment>
<keyword evidence="2 6" id="KW-1003">Cell membrane</keyword>
<feature type="transmembrane region" description="Helical" evidence="6">
    <location>
        <begin position="118"/>
        <end position="140"/>
    </location>
</feature>
<comment type="function">
    <text evidence="6">Gustatory receptor which mediates acceptance or avoidance behavior, depending on its substrates.</text>
</comment>
<evidence type="ECO:0000256" key="6">
    <source>
        <dbReference type="RuleBase" id="RU363108"/>
    </source>
</evidence>
<accession>A0A3F2ZEI9</accession>
<feature type="transmembrane region" description="Helical" evidence="6">
    <location>
        <begin position="40"/>
        <end position="59"/>
    </location>
</feature>
<dbReference type="AlphaFoldDB" id="A0A3F2ZEI9"/>
<keyword evidence="6" id="KW-0675">Receptor</keyword>
<feature type="transmembrane region" description="Helical" evidence="6">
    <location>
        <begin position="360"/>
        <end position="378"/>
    </location>
</feature>
<keyword evidence="3 6" id="KW-0812">Transmembrane</keyword>
<feature type="transmembrane region" description="Helical" evidence="6">
    <location>
        <begin position="223"/>
        <end position="247"/>
    </location>
</feature>
<evidence type="ECO:0000256" key="3">
    <source>
        <dbReference type="ARBA" id="ARBA00022692"/>
    </source>
</evidence>
<dbReference type="GO" id="GO:0007165">
    <property type="term" value="P:signal transduction"/>
    <property type="evidence" value="ECO:0007669"/>
    <property type="project" value="UniProtKB-KW"/>
</dbReference>
<dbReference type="GO" id="GO:0050909">
    <property type="term" value="P:sensory perception of taste"/>
    <property type="evidence" value="ECO:0007669"/>
    <property type="project" value="InterPro"/>
</dbReference>
<dbReference type="VEuPathDB" id="VectorBase:PPAI013243"/>
<organism evidence="7 8">
    <name type="scientific">Phlebotomus papatasi</name>
    <name type="common">Sandfly</name>
    <dbReference type="NCBI Taxonomy" id="29031"/>
    <lineage>
        <taxon>Eukaryota</taxon>
        <taxon>Metazoa</taxon>
        <taxon>Ecdysozoa</taxon>
        <taxon>Arthropoda</taxon>
        <taxon>Hexapoda</taxon>
        <taxon>Insecta</taxon>
        <taxon>Pterygota</taxon>
        <taxon>Neoptera</taxon>
        <taxon>Endopterygota</taxon>
        <taxon>Diptera</taxon>
        <taxon>Nematocera</taxon>
        <taxon>Psychodoidea</taxon>
        <taxon>Psychodidae</taxon>
        <taxon>Phlebotomus</taxon>
        <taxon>Phlebotomus</taxon>
    </lineage>
</organism>
<proteinExistence type="inferred from homology"/>
<keyword evidence="6" id="KW-0807">Transducer</keyword>
<dbReference type="InterPro" id="IPR013604">
    <property type="entry name" value="7TM_chemorcpt"/>
</dbReference>
<feature type="transmembrane region" description="Helical" evidence="6">
    <location>
        <begin position="79"/>
        <end position="97"/>
    </location>
</feature>
<evidence type="ECO:0000313" key="7">
    <source>
        <dbReference type="EnsemblMetazoa" id="PPAI013243-PA"/>
    </source>
</evidence>
<dbReference type="Proteomes" id="UP000092462">
    <property type="component" value="Unassembled WGS sequence"/>
</dbReference>
<keyword evidence="8" id="KW-1185">Reference proteome</keyword>
<evidence type="ECO:0000256" key="4">
    <source>
        <dbReference type="ARBA" id="ARBA00022989"/>
    </source>
</evidence>
<keyword evidence="5 6" id="KW-0472">Membrane</keyword>
<keyword evidence="4 6" id="KW-1133">Transmembrane helix</keyword>
<evidence type="ECO:0000256" key="2">
    <source>
        <dbReference type="ARBA" id="ARBA00022475"/>
    </source>
</evidence>
<evidence type="ECO:0000256" key="5">
    <source>
        <dbReference type="ARBA" id="ARBA00023136"/>
    </source>
</evidence>
<sequence>MSLFGGSLGILQNLQEYIILPNFQKVDQNQWNFMNFLKKLPLVFMIIFSLCDLTTLYWIDFAQYPDYSFVQFIVINSDSISTNLGILSLFLIGIFTNKKRFKLVEIMKNFESIYPYKFTFPSPAWANFKLAAVVAIELFTNAVFFVYDSESYQFLIIVSYWIYIFFIIIVDATLLYIVVFIHGLTSYIVAFRCNLSRGDKGCIDMFNQMIVLIRIFKCFNDTFGIMIATIFIHHFICACVNSYFIFWQVFNLPLNENDIFFVITCFIWVIRNFIIIYHITSTCDMFFTQVENLMRCIMNFILDSEDYTKITQLHPTVVKKSGKVQDILISTLNAKLFLLRYLQQKLRICAGGFFHIDNSLFFMTLSASLAYLVIFAQFKDLEDQLRTE</sequence>
<reference evidence="7" key="1">
    <citation type="submission" date="2022-08" db="UniProtKB">
        <authorList>
            <consortium name="EnsemblMetazoa"/>
        </authorList>
    </citation>
    <scope>IDENTIFICATION</scope>
    <source>
        <strain evidence="7">Israel</strain>
    </source>
</reference>
<dbReference type="EMBL" id="AJVK01002323">
    <property type="status" value="NOT_ANNOTATED_CDS"/>
    <property type="molecule type" value="Genomic_DNA"/>
</dbReference>